<keyword evidence="1" id="KW-0812">Transmembrane</keyword>
<feature type="transmembrane region" description="Helical" evidence="1">
    <location>
        <begin position="254"/>
        <end position="278"/>
    </location>
</feature>
<feature type="transmembrane region" description="Helical" evidence="1">
    <location>
        <begin position="224"/>
        <end position="247"/>
    </location>
</feature>
<dbReference type="RefSeq" id="WP_131840567.1">
    <property type="nucleotide sequence ID" value="NZ_SLWB01000023.1"/>
</dbReference>
<proteinExistence type="predicted"/>
<accession>A0A4R2E5S3</accession>
<feature type="transmembrane region" description="Helical" evidence="1">
    <location>
        <begin position="103"/>
        <end position="122"/>
    </location>
</feature>
<gene>
    <name evidence="2" type="ORF">CLV25_1233</name>
</gene>
<dbReference type="Pfam" id="PF12412">
    <property type="entry name" value="DUF3667"/>
    <property type="match status" value="1"/>
</dbReference>
<feature type="transmembrane region" description="Helical" evidence="1">
    <location>
        <begin position="290"/>
        <end position="308"/>
    </location>
</feature>
<sequence>MNFRLFKHKKVKKKESQQPNLPPYTHCRNCGHELHGQYCSVCGQKAFVTNQAFKQSIMTYLDTNYAFDSKLGHTLRYLIIRPGYLAREFMNGRIARHVHPFKLYFFSSILLFGVLTPLSWSVNKSNDIINDKPIIDTTQNTFKKVKVNIAESELKQDTTIKIGTGNLSIKPDSVKTSNNKQEATIELDSAAINEFKNYTPKSGWEKILFRNLTSVSKKELTQKAISYSSFAVLFLMPIFALLLMLVYRHKERYYLGHLILSVHLHVVLFLALSLSLIWGMIFPNSASPNFWIFLAMMVYLTISIAKFYEQRIAKALLKALLLLSIYSFITLLAVGAIGALVFLN</sequence>
<dbReference type="Proteomes" id="UP000294830">
    <property type="component" value="Unassembled WGS sequence"/>
</dbReference>
<organism evidence="2 3">
    <name type="scientific">Acetobacteroides hydrogenigenes</name>
    <dbReference type="NCBI Taxonomy" id="979970"/>
    <lineage>
        <taxon>Bacteria</taxon>
        <taxon>Pseudomonadati</taxon>
        <taxon>Bacteroidota</taxon>
        <taxon>Bacteroidia</taxon>
        <taxon>Bacteroidales</taxon>
        <taxon>Rikenellaceae</taxon>
        <taxon>Acetobacteroides</taxon>
    </lineage>
</organism>
<dbReference type="InterPro" id="IPR022134">
    <property type="entry name" value="DUF3667"/>
</dbReference>
<keyword evidence="1" id="KW-0472">Membrane</keyword>
<evidence type="ECO:0000313" key="3">
    <source>
        <dbReference type="Proteomes" id="UP000294830"/>
    </source>
</evidence>
<name>A0A4R2E5S3_9BACT</name>
<protein>
    <submittedName>
        <fullName evidence="2">Uncharacterized protein DUF3667</fullName>
    </submittedName>
</protein>
<comment type="caution">
    <text evidence="2">The sequence shown here is derived from an EMBL/GenBank/DDBJ whole genome shotgun (WGS) entry which is preliminary data.</text>
</comment>
<evidence type="ECO:0000313" key="2">
    <source>
        <dbReference type="EMBL" id="TCN61672.1"/>
    </source>
</evidence>
<keyword evidence="3" id="KW-1185">Reference proteome</keyword>
<reference evidence="2 3" key="1">
    <citation type="submission" date="2019-03" db="EMBL/GenBank/DDBJ databases">
        <title>Genomic Encyclopedia of Archaeal and Bacterial Type Strains, Phase II (KMG-II): from individual species to whole genera.</title>
        <authorList>
            <person name="Goeker M."/>
        </authorList>
    </citation>
    <scope>NUCLEOTIDE SEQUENCE [LARGE SCALE GENOMIC DNA]</scope>
    <source>
        <strain evidence="2 3">RL-C</strain>
    </source>
</reference>
<keyword evidence="1" id="KW-1133">Transmembrane helix</keyword>
<evidence type="ECO:0000256" key="1">
    <source>
        <dbReference type="SAM" id="Phobius"/>
    </source>
</evidence>
<dbReference type="AlphaFoldDB" id="A0A4R2E5S3"/>
<feature type="transmembrane region" description="Helical" evidence="1">
    <location>
        <begin position="320"/>
        <end position="343"/>
    </location>
</feature>
<dbReference type="EMBL" id="SLWB01000023">
    <property type="protein sequence ID" value="TCN61672.1"/>
    <property type="molecule type" value="Genomic_DNA"/>
</dbReference>
<dbReference type="OrthoDB" id="1315649at2"/>